<reference evidence="7 8" key="1">
    <citation type="journal article" date="2016" name="Mol. Biol. Evol.">
        <title>Comparative Genomics of Early-Diverging Mushroom-Forming Fungi Provides Insights into the Origins of Lignocellulose Decay Capabilities.</title>
        <authorList>
            <person name="Nagy L.G."/>
            <person name="Riley R."/>
            <person name="Tritt A."/>
            <person name="Adam C."/>
            <person name="Daum C."/>
            <person name="Floudas D."/>
            <person name="Sun H."/>
            <person name="Yadav J.S."/>
            <person name="Pangilinan J."/>
            <person name="Larsson K.H."/>
            <person name="Matsuura K."/>
            <person name="Barry K."/>
            <person name="Labutti K."/>
            <person name="Kuo R."/>
            <person name="Ohm R.A."/>
            <person name="Bhattacharya S.S."/>
            <person name="Shirouzu T."/>
            <person name="Yoshinaga Y."/>
            <person name="Martin F.M."/>
            <person name="Grigoriev I.V."/>
            <person name="Hibbett D.S."/>
        </authorList>
    </citation>
    <scope>NUCLEOTIDE SEQUENCE [LARGE SCALE GENOMIC DNA]</scope>
    <source>
        <strain evidence="7 8">L-15889</strain>
    </source>
</reference>
<dbReference type="InterPro" id="IPR011051">
    <property type="entry name" value="RmlC_Cupin_sf"/>
</dbReference>
<feature type="compositionally biased region" description="Low complexity" evidence="4">
    <location>
        <begin position="29"/>
        <end position="44"/>
    </location>
</feature>
<organism evidence="7 8">
    <name type="scientific">Daedalea quercina L-15889</name>
    <dbReference type="NCBI Taxonomy" id="1314783"/>
    <lineage>
        <taxon>Eukaryota</taxon>
        <taxon>Fungi</taxon>
        <taxon>Dikarya</taxon>
        <taxon>Basidiomycota</taxon>
        <taxon>Agaricomycotina</taxon>
        <taxon>Agaricomycetes</taxon>
        <taxon>Polyporales</taxon>
        <taxon>Fomitopsis</taxon>
    </lineage>
</organism>
<feature type="active site" description="Proton donor" evidence="2">
    <location>
        <position position="391"/>
    </location>
</feature>
<dbReference type="STRING" id="1314783.A0A165TKV1"/>
<dbReference type="CDD" id="cd20304">
    <property type="entry name" value="cupin_OxDC_N"/>
    <property type="match status" value="1"/>
</dbReference>
<feature type="domain" description="Cupin type-1" evidence="6">
    <location>
        <begin position="108"/>
        <end position="251"/>
    </location>
</feature>
<dbReference type="InterPro" id="IPR051610">
    <property type="entry name" value="GPI/OXD"/>
</dbReference>
<proteinExistence type="predicted"/>
<keyword evidence="8" id="KW-1185">Reference proteome</keyword>
<dbReference type="OrthoDB" id="10263073at2759"/>
<dbReference type="InterPro" id="IPR017774">
    <property type="entry name" value="Bicupin_oxalate_deCO2ase/Oxase"/>
</dbReference>
<protein>
    <submittedName>
        <fullName evidence="7">Oxalate decarboxylase</fullName>
    </submittedName>
</protein>
<feature type="domain" description="Cupin type-1" evidence="6">
    <location>
        <begin position="286"/>
        <end position="427"/>
    </location>
</feature>
<dbReference type="PANTHER" id="PTHR35848:SF9">
    <property type="entry name" value="SLL1358 PROTEIN"/>
    <property type="match status" value="1"/>
</dbReference>
<dbReference type="EMBL" id="KV429036">
    <property type="protein sequence ID" value="KZT73591.1"/>
    <property type="molecule type" value="Genomic_DNA"/>
</dbReference>
<feature type="region of interest" description="Disordered" evidence="4">
    <location>
        <begin position="29"/>
        <end position="63"/>
    </location>
</feature>
<keyword evidence="3" id="KW-0464">Manganese</keyword>
<keyword evidence="5" id="KW-0732">Signal</keyword>
<evidence type="ECO:0000256" key="3">
    <source>
        <dbReference type="PIRSR" id="PIRSR617774-2"/>
    </source>
</evidence>
<dbReference type="CDD" id="cd20305">
    <property type="entry name" value="cupin_OxDC_C"/>
    <property type="match status" value="1"/>
</dbReference>
<dbReference type="SMART" id="SM00835">
    <property type="entry name" value="Cupin_1"/>
    <property type="match status" value="2"/>
</dbReference>
<dbReference type="SUPFAM" id="SSF51182">
    <property type="entry name" value="RmlC-like cupins"/>
    <property type="match status" value="1"/>
</dbReference>
<feature type="binding site" evidence="3">
    <location>
        <position position="338"/>
    </location>
    <ligand>
        <name>Mn(2+)</name>
        <dbReference type="ChEBI" id="CHEBI:29035"/>
        <label>2</label>
    </ligand>
</feature>
<dbReference type="GO" id="GO:0046872">
    <property type="term" value="F:metal ion binding"/>
    <property type="evidence" value="ECO:0007669"/>
    <property type="project" value="UniProtKB-KW"/>
</dbReference>
<dbReference type="GO" id="GO:0033609">
    <property type="term" value="P:oxalate metabolic process"/>
    <property type="evidence" value="ECO:0007669"/>
    <property type="project" value="InterPro"/>
</dbReference>
<feature type="signal peptide" evidence="5">
    <location>
        <begin position="1"/>
        <end position="24"/>
    </location>
</feature>
<evidence type="ECO:0000259" key="6">
    <source>
        <dbReference type="SMART" id="SM00835"/>
    </source>
</evidence>
<dbReference type="AlphaFoldDB" id="A0A165TKV1"/>
<sequence>MNFSLNKIFVASACLLALSCTVASAPLSSPTTTSLSALPSPTVPYASEDPNMPLWGPDSSDVDPQPIRNSLGATVLGPQNHPLELENPSLFAPPTTDHGDIPNAKWPFDFSHNRLQTGGWARQQNVNDMPISTEMAGVDMRLEAGAIRELHWHTSAEWGYVLKGSTQVTTVTPDGQNYLATVNKGDLWYFPAGQPHSLQATADDPAGTEFLLVFDNGTFSDDSTFLLTDLLAHLPKEVIAKNFQLPQSAFDRIPGQQLYIFPSVPPASNVEAPYDPQGQTPDPYSFPLSQMNAMQLPGGTIKIADSTNFKVAQTIAVGEITLEPGAMREIHWHPTQAEWDYFIEGNARITLFAANSNARTFDYQGGDIAYIPQSYGHYVENMGNTTLHYLEILKSDKFQDVSLNQWLALTPPTLVKAHLDVSDETIAHFSKTKQYIVG</sequence>
<feature type="binding site" evidence="3">
    <location>
        <position position="333"/>
    </location>
    <ligand>
        <name>Mn(2+)</name>
        <dbReference type="ChEBI" id="CHEBI:29035"/>
        <label>2</label>
    </ligand>
</feature>
<dbReference type="Gene3D" id="2.60.120.10">
    <property type="entry name" value="Jelly Rolls"/>
    <property type="match status" value="2"/>
</dbReference>
<keyword evidence="1 3" id="KW-0479">Metal-binding</keyword>
<dbReference type="PANTHER" id="PTHR35848">
    <property type="entry name" value="OXALATE-BINDING PROTEIN"/>
    <property type="match status" value="1"/>
</dbReference>
<accession>A0A165TKV1</accession>
<feature type="binding site" evidence="3">
    <location>
        <position position="377"/>
    </location>
    <ligand>
        <name>Mn(2+)</name>
        <dbReference type="ChEBI" id="CHEBI:29035"/>
        <label>2</label>
    </ligand>
</feature>
<evidence type="ECO:0000256" key="2">
    <source>
        <dbReference type="PIRSR" id="PIRSR617774-1"/>
    </source>
</evidence>
<dbReference type="InterPro" id="IPR014710">
    <property type="entry name" value="RmlC-like_jellyroll"/>
</dbReference>
<feature type="binding site" evidence="3">
    <location>
        <position position="153"/>
    </location>
    <ligand>
        <name>Mn(2+)</name>
        <dbReference type="ChEBI" id="CHEBI:29035"/>
        <label>1</label>
    </ligand>
</feature>
<dbReference type="Pfam" id="PF00190">
    <property type="entry name" value="Cupin_1"/>
    <property type="match status" value="2"/>
</dbReference>
<name>A0A165TKV1_9APHY</name>
<dbReference type="InterPro" id="IPR006045">
    <property type="entry name" value="Cupin_1"/>
</dbReference>
<feature type="binding site" evidence="3">
    <location>
        <position position="151"/>
    </location>
    <ligand>
        <name>Mn(2+)</name>
        <dbReference type="ChEBI" id="CHEBI:29035"/>
        <label>1</label>
    </ligand>
</feature>
<feature type="binding site" evidence="3">
    <location>
        <position position="331"/>
    </location>
    <ligand>
        <name>Mn(2+)</name>
        <dbReference type="ChEBI" id="CHEBI:29035"/>
        <label>2</label>
    </ligand>
</feature>
<evidence type="ECO:0000256" key="4">
    <source>
        <dbReference type="SAM" id="MobiDB-lite"/>
    </source>
</evidence>
<evidence type="ECO:0000256" key="1">
    <source>
        <dbReference type="ARBA" id="ARBA00022723"/>
    </source>
</evidence>
<dbReference type="PROSITE" id="PS51257">
    <property type="entry name" value="PROKAR_LIPOPROTEIN"/>
    <property type="match status" value="1"/>
</dbReference>
<feature type="binding site" evidence="3">
    <location>
        <position position="157"/>
    </location>
    <ligand>
        <name>Mn(2+)</name>
        <dbReference type="ChEBI" id="CHEBI:29035"/>
        <label>1</label>
    </ligand>
</feature>
<feature type="chain" id="PRO_5007867144" evidence="5">
    <location>
        <begin position="25"/>
        <end position="438"/>
    </location>
</feature>
<dbReference type="NCBIfam" id="TIGR03404">
    <property type="entry name" value="bicupin_oxalic"/>
    <property type="match status" value="1"/>
</dbReference>
<comment type="cofactor">
    <cofactor evidence="3">
        <name>Mn(2+)</name>
        <dbReference type="ChEBI" id="CHEBI:29035"/>
    </cofactor>
    <text evidence="3">Binds 2 manganese ions per subunit.</text>
</comment>
<evidence type="ECO:0000313" key="8">
    <source>
        <dbReference type="Proteomes" id="UP000076727"/>
    </source>
</evidence>
<evidence type="ECO:0000313" key="7">
    <source>
        <dbReference type="EMBL" id="KZT73591.1"/>
    </source>
</evidence>
<gene>
    <name evidence="7" type="ORF">DAEQUDRAFT_721656</name>
</gene>
<evidence type="ECO:0000256" key="5">
    <source>
        <dbReference type="SAM" id="SignalP"/>
    </source>
</evidence>
<dbReference type="Proteomes" id="UP000076727">
    <property type="component" value="Unassembled WGS sequence"/>
</dbReference>
<feature type="binding site" evidence="3">
    <location>
        <position position="196"/>
    </location>
    <ligand>
        <name>Mn(2+)</name>
        <dbReference type="ChEBI" id="CHEBI:29035"/>
        <label>1</label>
    </ligand>
</feature>